<evidence type="ECO:0000313" key="6">
    <source>
        <dbReference type="EMBL" id="KAL3527068.1"/>
    </source>
</evidence>
<dbReference type="InterPro" id="IPR033749">
    <property type="entry name" value="Polyprenyl_synt_CS"/>
</dbReference>
<dbReference type="GO" id="GO:0016740">
    <property type="term" value="F:transferase activity"/>
    <property type="evidence" value="ECO:0007669"/>
    <property type="project" value="UniProtKB-KW"/>
</dbReference>
<dbReference type="AlphaFoldDB" id="A0ABD3A6B0"/>
<proteinExistence type="inferred from homology"/>
<comment type="cofactor">
    <cofactor evidence="1">
        <name>Mg(2+)</name>
        <dbReference type="ChEBI" id="CHEBI:18420"/>
    </cofactor>
</comment>
<evidence type="ECO:0000256" key="5">
    <source>
        <dbReference type="RuleBase" id="RU004466"/>
    </source>
</evidence>
<dbReference type="InterPro" id="IPR000092">
    <property type="entry name" value="Polyprenyl_synt"/>
</dbReference>
<dbReference type="InterPro" id="IPR008949">
    <property type="entry name" value="Isoprenoid_synthase_dom_sf"/>
</dbReference>
<gene>
    <name evidence="6" type="ORF">ACH5RR_011724</name>
</gene>
<dbReference type="CDD" id="cd00685">
    <property type="entry name" value="Trans_IPPS_HT"/>
    <property type="match status" value="1"/>
</dbReference>
<organism evidence="6 7">
    <name type="scientific">Cinchona calisaya</name>
    <dbReference type="NCBI Taxonomy" id="153742"/>
    <lineage>
        <taxon>Eukaryota</taxon>
        <taxon>Viridiplantae</taxon>
        <taxon>Streptophyta</taxon>
        <taxon>Embryophyta</taxon>
        <taxon>Tracheophyta</taxon>
        <taxon>Spermatophyta</taxon>
        <taxon>Magnoliopsida</taxon>
        <taxon>eudicotyledons</taxon>
        <taxon>Gunneridae</taxon>
        <taxon>Pentapetalae</taxon>
        <taxon>asterids</taxon>
        <taxon>lamiids</taxon>
        <taxon>Gentianales</taxon>
        <taxon>Rubiaceae</taxon>
        <taxon>Cinchonoideae</taxon>
        <taxon>Cinchoneae</taxon>
        <taxon>Cinchona</taxon>
    </lineage>
</organism>
<evidence type="ECO:0008006" key="8">
    <source>
        <dbReference type="Google" id="ProtNLM"/>
    </source>
</evidence>
<keyword evidence="7" id="KW-1185">Reference proteome</keyword>
<comment type="caution">
    <text evidence="6">The sequence shown here is derived from an EMBL/GenBank/DDBJ whole genome shotgun (WGS) entry which is preliminary data.</text>
</comment>
<keyword evidence="4" id="KW-0460">Magnesium</keyword>
<reference evidence="6 7" key="1">
    <citation type="submission" date="2024-11" db="EMBL/GenBank/DDBJ databases">
        <title>A near-complete genome assembly of Cinchona calisaya.</title>
        <authorList>
            <person name="Lian D.C."/>
            <person name="Zhao X.W."/>
            <person name="Wei L."/>
        </authorList>
    </citation>
    <scope>NUCLEOTIDE SEQUENCE [LARGE SCALE GENOMIC DNA]</scope>
    <source>
        <tissue evidence="6">Nenye</tissue>
    </source>
</reference>
<dbReference type="GO" id="GO:0005737">
    <property type="term" value="C:cytoplasm"/>
    <property type="evidence" value="ECO:0007669"/>
    <property type="project" value="UniProtKB-ARBA"/>
</dbReference>
<evidence type="ECO:0000256" key="2">
    <source>
        <dbReference type="ARBA" id="ARBA00006706"/>
    </source>
</evidence>
<dbReference type="PANTHER" id="PTHR43281:SF24">
    <property type="entry name" value="OS07G0580900 PROTEIN"/>
    <property type="match status" value="1"/>
</dbReference>
<evidence type="ECO:0000256" key="3">
    <source>
        <dbReference type="ARBA" id="ARBA00022723"/>
    </source>
</evidence>
<keyword evidence="3" id="KW-0479">Metal-binding</keyword>
<comment type="similarity">
    <text evidence="2 5">Belongs to the FPP/GGPP synthase family.</text>
</comment>
<evidence type="ECO:0000256" key="1">
    <source>
        <dbReference type="ARBA" id="ARBA00001946"/>
    </source>
</evidence>
<evidence type="ECO:0000256" key="4">
    <source>
        <dbReference type="ARBA" id="ARBA00022842"/>
    </source>
</evidence>
<evidence type="ECO:0000313" key="7">
    <source>
        <dbReference type="Proteomes" id="UP001630127"/>
    </source>
</evidence>
<accession>A0ABD3A6B0</accession>
<dbReference type="SUPFAM" id="SSF48576">
    <property type="entry name" value="Terpenoid synthases"/>
    <property type="match status" value="1"/>
</dbReference>
<name>A0ABD3A6B0_9GENT</name>
<dbReference type="PROSITE" id="PS00723">
    <property type="entry name" value="POLYPRENYL_SYNTHASE_1"/>
    <property type="match status" value="1"/>
</dbReference>
<sequence>MSLVNSSATWVQTHSIYNFTGSKYTSSRLYLLHPLKNKLPFSLFLPNPMTKPAIPFSTFSISAIVAKEQTNTPQEQSKTENDEVFNFKAYMTEKCNSVQKALDDAVFLREPLKIHKSMRYSLLAGGKRVRPLLCIAACGLFGGQESVAMPSACAIEMIHTMALMHDDLPCMDNGYLRRGKPANHKVYGEDAAVLAGDAMLAFAFEYIATATKGVSSEIIVRVIGELAKSVGSEGLIAGQIIDVCSEGMPDAGLEHLEFIRISIVDDIIDVTKSSQESGKTAGNDLVADNTTYPKLIGIEKSKELVEKLNRGAQYHLAGFDPDKAAPLIALTNYIAHLVN</sequence>
<dbReference type="Gene3D" id="1.10.600.10">
    <property type="entry name" value="Farnesyl Diphosphate Synthase"/>
    <property type="match status" value="2"/>
</dbReference>
<dbReference type="Pfam" id="PF00348">
    <property type="entry name" value="polyprenyl_synt"/>
    <property type="match status" value="1"/>
</dbReference>
<dbReference type="EMBL" id="JBJUIK010000005">
    <property type="protein sequence ID" value="KAL3527068.1"/>
    <property type="molecule type" value="Genomic_DNA"/>
</dbReference>
<dbReference type="PANTHER" id="PTHR43281">
    <property type="entry name" value="FARNESYL DIPHOSPHATE SYNTHASE"/>
    <property type="match status" value="1"/>
</dbReference>
<dbReference type="GO" id="GO:0046872">
    <property type="term" value="F:metal ion binding"/>
    <property type="evidence" value="ECO:0007669"/>
    <property type="project" value="UniProtKB-KW"/>
</dbReference>
<protein>
    <recommendedName>
        <fullName evidence="8">Geranylgeranyl diphosphate synthase</fullName>
    </recommendedName>
</protein>
<dbReference type="Proteomes" id="UP001630127">
    <property type="component" value="Unassembled WGS sequence"/>
</dbReference>
<keyword evidence="5" id="KW-0808">Transferase</keyword>